<proteinExistence type="predicted"/>
<gene>
    <name evidence="1" type="ORF">Gogos_021429</name>
</gene>
<comment type="caution">
    <text evidence="1">The sequence shown here is derived from an EMBL/GenBank/DDBJ whole genome shotgun (WGS) entry which is preliminary data.</text>
</comment>
<organism evidence="1 2">
    <name type="scientific">Gossypium gossypioides</name>
    <name type="common">Mexican cotton</name>
    <name type="synonym">Selera gossypioides</name>
    <dbReference type="NCBI Taxonomy" id="34282"/>
    <lineage>
        <taxon>Eukaryota</taxon>
        <taxon>Viridiplantae</taxon>
        <taxon>Streptophyta</taxon>
        <taxon>Embryophyta</taxon>
        <taxon>Tracheophyta</taxon>
        <taxon>Spermatophyta</taxon>
        <taxon>Magnoliopsida</taxon>
        <taxon>eudicotyledons</taxon>
        <taxon>Gunneridae</taxon>
        <taxon>Pentapetalae</taxon>
        <taxon>rosids</taxon>
        <taxon>malvids</taxon>
        <taxon>Malvales</taxon>
        <taxon>Malvaceae</taxon>
        <taxon>Malvoideae</taxon>
        <taxon>Gossypium</taxon>
    </lineage>
</organism>
<evidence type="ECO:0000313" key="1">
    <source>
        <dbReference type="EMBL" id="MBA0756726.1"/>
    </source>
</evidence>
<sequence length="184" mass="20640">MFEFDKSSKGFSPKEEVSLSSDLEGKVTMKTVKLGPMRLKLSEASELTESSIRLSPMGEVSGASDFKGKEVMQVRQLTRVNAKTVGKAKPSIVNQEDSIRVKLKCGQESDITSCHQDVQISRTCHLEVATRALREWMGENVTGRSSKQVTIHQMHPMEVYCLDGDHLAHKNWPDLRSCWRSLSD</sequence>
<evidence type="ECO:0000313" key="2">
    <source>
        <dbReference type="Proteomes" id="UP000593579"/>
    </source>
</evidence>
<dbReference type="OrthoDB" id="10439503at2759"/>
<dbReference type="Proteomes" id="UP000593579">
    <property type="component" value="Unassembled WGS sequence"/>
</dbReference>
<protein>
    <submittedName>
        <fullName evidence="1">Uncharacterized protein</fullName>
    </submittedName>
</protein>
<name>A0A7J9D7N7_GOSGO</name>
<accession>A0A7J9D7N7</accession>
<keyword evidence="2" id="KW-1185">Reference proteome</keyword>
<reference evidence="1 2" key="1">
    <citation type="journal article" date="2019" name="Genome Biol. Evol.">
        <title>Insights into the evolution of the New World diploid cottons (Gossypium, subgenus Houzingenia) based on genome sequencing.</title>
        <authorList>
            <person name="Grover C.E."/>
            <person name="Arick M.A. 2nd"/>
            <person name="Thrash A."/>
            <person name="Conover J.L."/>
            <person name="Sanders W.S."/>
            <person name="Peterson D.G."/>
            <person name="Frelichowski J.E."/>
            <person name="Scheffler J.A."/>
            <person name="Scheffler B.E."/>
            <person name="Wendel J.F."/>
        </authorList>
    </citation>
    <scope>NUCLEOTIDE SEQUENCE [LARGE SCALE GENOMIC DNA]</scope>
    <source>
        <strain evidence="1">5</strain>
        <tissue evidence="1">Leaf</tissue>
    </source>
</reference>
<dbReference type="AlphaFoldDB" id="A0A7J9D7N7"/>
<dbReference type="EMBL" id="JABEZY010310077">
    <property type="protein sequence ID" value="MBA0756726.1"/>
    <property type="molecule type" value="Genomic_DNA"/>
</dbReference>